<name>A0A517X3V3_9PLAN</name>
<feature type="transmembrane region" description="Helical" evidence="1">
    <location>
        <begin position="30"/>
        <end position="49"/>
    </location>
</feature>
<keyword evidence="1" id="KW-1133">Transmembrane helix</keyword>
<reference evidence="2 3" key="1">
    <citation type="submission" date="2019-03" db="EMBL/GenBank/DDBJ databases">
        <title>Deep-cultivation of Planctomycetes and their phenomic and genomic characterization uncovers novel biology.</title>
        <authorList>
            <person name="Wiegand S."/>
            <person name="Jogler M."/>
            <person name="Boedeker C."/>
            <person name="Pinto D."/>
            <person name="Vollmers J."/>
            <person name="Rivas-Marin E."/>
            <person name="Kohn T."/>
            <person name="Peeters S.H."/>
            <person name="Heuer A."/>
            <person name="Rast P."/>
            <person name="Oberbeckmann S."/>
            <person name="Bunk B."/>
            <person name="Jeske O."/>
            <person name="Meyerdierks A."/>
            <person name="Storesund J.E."/>
            <person name="Kallscheuer N."/>
            <person name="Luecker S."/>
            <person name="Lage O.M."/>
            <person name="Pohl T."/>
            <person name="Merkel B.J."/>
            <person name="Hornburger P."/>
            <person name="Mueller R.-W."/>
            <person name="Bruemmer F."/>
            <person name="Labrenz M."/>
            <person name="Spormann A.M."/>
            <person name="Op den Camp H."/>
            <person name="Overmann J."/>
            <person name="Amann R."/>
            <person name="Jetten M.S.M."/>
            <person name="Mascher T."/>
            <person name="Medema M.H."/>
            <person name="Devos D.P."/>
            <person name="Kaster A.-K."/>
            <person name="Ovreas L."/>
            <person name="Rohde M."/>
            <person name="Galperin M.Y."/>
            <person name="Jogler C."/>
        </authorList>
    </citation>
    <scope>NUCLEOTIDE SEQUENCE [LARGE SCALE GENOMIC DNA]</scope>
    <source>
        <strain evidence="2 3">V202</strain>
    </source>
</reference>
<sequence length="101" mass="11114">MSPKRITSGLLSLILLVLFGWTFVGGVDDLRIQVMLCIGVVLGTVYTIYGELPKWLIILSGGKIVADEDPSNISPRIYIPILMVAILIAIVALMLVIFEIW</sequence>
<evidence type="ECO:0000313" key="2">
    <source>
        <dbReference type="EMBL" id="QDU12184.1"/>
    </source>
</evidence>
<dbReference type="RefSeq" id="WP_197993126.1">
    <property type="nucleotide sequence ID" value="NZ_CP037422.1"/>
</dbReference>
<keyword evidence="1" id="KW-0812">Transmembrane</keyword>
<keyword evidence="1" id="KW-0472">Membrane</keyword>
<organism evidence="2 3">
    <name type="scientific">Gimesia aquarii</name>
    <dbReference type="NCBI Taxonomy" id="2527964"/>
    <lineage>
        <taxon>Bacteria</taxon>
        <taxon>Pseudomonadati</taxon>
        <taxon>Planctomycetota</taxon>
        <taxon>Planctomycetia</taxon>
        <taxon>Planctomycetales</taxon>
        <taxon>Planctomycetaceae</taxon>
        <taxon>Gimesia</taxon>
    </lineage>
</organism>
<feature type="transmembrane region" description="Helical" evidence="1">
    <location>
        <begin position="77"/>
        <end position="98"/>
    </location>
</feature>
<accession>A0A517X3V3</accession>
<keyword evidence="3" id="KW-1185">Reference proteome</keyword>
<dbReference type="AlphaFoldDB" id="A0A517X3V3"/>
<dbReference type="Proteomes" id="UP000318384">
    <property type="component" value="Chromosome"/>
</dbReference>
<evidence type="ECO:0000313" key="3">
    <source>
        <dbReference type="Proteomes" id="UP000318384"/>
    </source>
</evidence>
<protein>
    <submittedName>
        <fullName evidence="2">Uncharacterized protein</fullName>
    </submittedName>
</protein>
<proteinExistence type="predicted"/>
<gene>
    <name evidence="2" type="ORF">V202x_56090</name>
</gene>
<dbReference type="EMBL" id="CP037422">
    <property type="protein sequence ID" value="QDU12184.1"/>
    <property type="molecule type" value="Genomic_DNA"/>
</dbReference>
<evidence type="ECO:0000256" key="1">
    <source>
        <dbReference type="SAM" id="Phobius"/>
    </source>
</evidence>